<dbReference type="Proteomes" id="UP000326464">
    <property type="component" value="Unassembled WGS sequence"/>
</dbReference>
<feature type="transmembrane region" description="Helical" evidence="1">
    <location>
        <begin position="35"/>
        <end position="54"/>
    </location>
</feature>
<name>A0A7X1NPU3_9MICC</name>
<reference evidence="3" key="1">
    <citation type="submission" date="2019-07" db="EMBL/GenBank/DDBJ databases">
        <title>Arthrobacter KR32 sp. nov., isolated from mountain cheese made of cows milk.</title>
        <authorList>
            <person name="Flegler A."/>
        </authorList>
    </citation>
    <scope>NUCLEOTIDE SEQUENCE [LARGE SCALE GENOMIC DNA]</scope>
    <source>
        <strain evidence="3">KR32</strain>
    </source>
</reference>
<organism evidence="2 3">
    <name type="scientific">Arthrobacter bussei</name>
    <dbReference type="NCBI Taxonomy" id="2594179"/>
    <lineage>
        <taxon>Bacteria</taxon>
        <taxon>Bacillati</taxon>
        <taxon>Actinomycetota</taxon>
        <taxon>Actinomycetes</taxon>
        <taxon>Micrococcales</taxon>
        <taxon>Micrococcaceae</taxon>
        <taxon>Arthrobacter</taxon>
    </lineage>
</organism>
<keyword evidence="1" id="KW-0472">Membrane</keyword>
<evidence type="ECO:0000256" key="1">
    <source>
        <dbReference type="SAM" id="Phobius"/>
    </source>
</evidence>
<accession>A0A7X1NPU3</accession>
<evidence type="ECO:0000313" key="3">
    <source>
        <dbReference type="Proteomes" id="UP000326464"/>
    </source>
</evidence>
<keyword evidence="1" id="KW-1133">Transmembrane helix</keyword>
<comment type="caution">
    <text evidence="2">The sequence shown here is derived from an EMBL/GenBank/DDBJ whole genome shotgun (WGS) entry which is preliminary data.</text>
</comment>
<protein>
    <submittedName>
        <fullName evidence="2">Uncharacterized protein</fullName>
    </submittedName>
</protein>
<proteinExistence type="predicted"/>
<dbReference type="EMBL" id="VJXX01000002">
    <property type="protein sequence ID" value="MPY10728.1"/>
    <property type="molecule type" value="Genomic_DNA"/>
</dbReference>
<keyword evidence="1" id="KW-0812">Transmembrane</keyword>
<dbReference type="RefSeq" id="WP_152814301.1">
    <property type="nucleotide sequence ID" value="NZ_VJXX01000002.1"/>
</dbReference>
<feature type="transmembrane region" description="Helical" evidence="1">
    <location>
        <begin position="61"/>
        <end position="79"/>
    </location>
</feature>
<gene>
    <name evidence="2" type="ORF">FNH21_08345</name>
</gene>
<feature type="transmembrane region" description="Helical" evidence="1">
    <location>
        <begin position="99"/>
        <end position="131"/>
    </location>
</feature>
<keyword evidence="3" id="KW-1185">Reference proteome</keyword>
<sequence length="146" mass="15803">METGGSVPPDRHEARAMLHAAKEAEEQTRNPPLPWRFFIAQAVLVTVICWAQILPINPARVVTAVGFIAIAGVGMRWVFTRPGYGIVWPDGPAAFPFMMALLVSVGVPAVLAIGFGASWLWFIAGISGGATTLEMGRRYRRATARV</sequence>
<evidence type="ECO:0000313" key="2">
    <source>
        <dbReference type="EMBL" id="MPY10728.1"/>
    </source>
</evidence>
<dbReference type="AlphaFoldDB" id="A0A7X1NPU3"/>
<dbReference type="OrthoDB" id="4966168at2"/>